<dbReference type="GO" id="GO:0016627">
    <property type="term" value="F:oxidoreductase activity, acting on the CH-CH group of donors"/>
    <property type="evidence" value="ECO:0007669"/>
    <property type="project" value="TreeGrafter"/>
</dbReference>
<evidence type="ECO:0000313" key="3">
    <source>
        <dbReference type="EMBL" id="TFW23131.1"/>
    </source>
</evidence>
<dbReference type="SUPFAM" id="SSF50475">
    <property type="entry name" value="FMN-binding split barrel"/>
    <property type="match status" value="1"/>
</dbReference>
<dbReference type="PANTHER" id="PTHR35176">
    <property type="entry name" value="HEME OXYGENASE HI_0854-RELATED"/>
    <property type="match status" value="1"/>
</dbReference>
<reference evidence="3 4" key="1">
    <citation type="submission" date="2019-03" db="EMBL/GenBank/DDBJ databases">
        <title>Draft Genome Sequence of Duganella callidus sp. nov., a Novel Duganella Species Isolated from Cultivated Soil.</title>
        <authorList>
            <person name="Raths R."/>
            <person name="Peta V."/>
            <person name="Bucking H."/>
        </authorList>
    </citation>
    <scope>NUCLEOTIDE SEQUENCE [LARGE SCALE GENOMIC DNA]</scope>
    <source>
        <strain evidence="3 4">DN04</strain>
    </source>
</reference>
<dbReference type="PANTHER" id="PTHR35176:SF6">
    <property type="entry name" value="HEME OXYGENASE HI_0854-RELATED"/>
    <property type="match status" value="1"/>
</dbReference>
<keyword evidence="1" id="KW-0560">Oxidoreductase</keyword>
<comment type="caution">
    <text evidence="3">The sequence shown here is derived from an EMBL/GenBank/DDBJ whole genome shotgun (WGS) entry which is preliminary data.</text>
</comment>
<dbReference type="InterPro" id="IPR012349">
    <property type="entry name" value="Split_barrel_FMN-bd"/>
</dbReference>
<sequence>MERYTEAVHARMLDILRQGRDLTLATIRPDGYPQATTVSYVHEDLTLYAGIGLDSQKAHNIQHNHKVSATINLDYTDWNQIRGLSLGGKADFVRNAAEIDHISRALLGKFPQARTFVQGMPALRAQGLLFLRITPTVISLLDYSQGFGHTELYAVWPEPGQPALMETLAP</sequence>
<dbReference type="EMBL" id="SPVG01000112">
    <property type="protein sequence ID" value="TFW23131.1"/>
    <property type="molecule type" value="Genomic_DNA"/>
</dbReference>
<name>A0A4Y9SK03_9BURK</name>
<dbReference type="GO" id="GO:0070967">
    <property type="term" value="F:coenzyme F420 binding"/>
    <property type="evidence" value="ECO:0007669"/>
    <property type="project" value="TreeGrafter"/>
</dbReference>
<dbReference type="InterPro" id="IPR052019">
    <property type="entry name" value="F420H2_bilvrd_red/Heme_oxyg"/>
</dbReference>
<dbReference type="Gene3D" id="2.30.110.10">
    <property type="entry name" value="Electron Transport, Fmn-binding Protein, Chain A"/>
    <property type="match status" value="1"/>
</dbReference>
<dbReference type="Proteomes" id="UP000297729">
    <property type="component" value="Unassembled WGS sequence"/>
</dbReference>
<feature type="domain" description="Pyridoxamine 5'-phosphate oxidase N-terminal" evidence="2">
    <location>
        <begin position="12"/>
        <end position="109"/>
    </location>
</feature>
<evidence type="ECO:0000256" key="1">
    <source>
        <dbReference type="ARBA" id="ARBA00023002"/>
    </source>
</evidence>
<organism evidence="3 4">
    <name type="scientific">Duganella callida</name>
    <dbReference type="NCBI Taxonomy" id="2561932"/>
    <lineage>
        <taxon>Bacteria</taxon>
        <taxon>Pseudomonadati</taxon>
        <taxon>Pseudomonadota</taxon>
        <taxon>Betaproteobacteria</taxon>
        <taxon>Burkholderiales</taxon>
        <taxon>Oxalobacteraceae</taxon>
        <taxon>Telluria group</taxon>
        <taxon>Duganella</taxon>
    </lineage>
</organism>
<dbReference type="RefSeq" id="WP_135201697.1">
    <property type="nucleotide sequence ID" value="NZ_SPVG01000112.1"/>
</dbReference>
<evidence type="ECO:0000313" key="4">
    <source>
        <dbReference type="Proteomes" id="UP000297729"/>
    </source>
</evidence>
<dbReference type="GO" id="GO:0005829">
    <property type="term" value="C:cytosol"/>
    <property type="evidence" value="ECO:0007669"/>
    <property type="project" value="TreeGrafter"/>
</dbReference>
<proteinExistence type="predicted"/>
<protein>
    <submittedName>
        <fullName evidence="3">Pyridoxamine 5'-phosphate oxidase family protein</fullName>
    </submittedName>
</protein>
<dbReference type="InterPro" id="IPR011576">
    <property type="entry name" value="Pyridox_Oxase_N"/>
</dbReference>
<keyword evidence="4" id="KW-1185">Reference proteome</keyword>
<dbReference type="OrthoDB" id="8705255at2"/>
<gene>
    <name evidence="3" type="ORF">E4L98_11470</name>
</gene>
<evidence type="ECO:0000259" key="2">
    <source>
        <dbReference type="Pfam" id="PF01243"/>
    </source>
</evidence>
<accession>A0A4Y9SK03</accession>
<dbReference type="Pfam" id="PF01243">
    <property type="entry name" value="PNPOx_N"/>
    <property type="match status" value="1"/>
</dbReference>
<dbReference type="AlphaFoldDB" id="A0A4Y9SK03"/>